<dbReference type="InterPro" id="IPR005119">
    <property type="entry name" value="LysR_subst-bd"/>
</dbReference>
<dbReference type="Pfam" id="PF00126">
    <property type="entry name" value="HTH_1"/>
    <property type="match status" value="1"/>
</dbReference>
<evidence type="ECO:0000313" key="8">
    <source>
        <dbReference type="Proteomes" id="UP000609531"/>
    </source>
</evidence>
<proteinExistence type="inferred from homology"/>
<dbReference type="Gene3D" id="3.40.190.290">
    <property type="match status" value="1"/>
</dbReference>
<feature type="domain" description="HTH lysR-type" evidence="6">
    <location>
        <begin position="21"/>
        <end position="78"/>
    </location>
</feature>
<name>A0A934IN96_9HYPH</name>
<feature type="region of interest" description="Disordered" evidence="5">
    <location>
        <begin position="326"/>
        <end position="345"/>
    </location>
</feature>
<dbReference type="SUPFAM" id="SSF53850">
    <property type="entry name" value="Periplasmic binding protein-like II"/>
    <property type="match status" value="1"/>
</dbReference>
<keyword evidence="4" id="KW-0804">Transcription</keyword>
<evidence type="ECO:0000256" key="5">
    <source>
        <dbReference type="SAM" id="MobiDB-lite"/>
    </source>
</evidence>
<evidence type="ECO:0000256" key="3">
    <source>
        <dbReference type="ARBA" id="ARBA00023125"/>
    </source>
</evidence>
<dbReference type="PANTHER" id="PTHR30419">
    <property type="entry name" value="HTH-TYPE TRANSCRIPTIONAL REGULATOR YBHD"/>
    <property type="match status" value="1"/>
</dbReference>
<dbReference type="InterPro" id="IPR036390">
    <property type="entry name" value="WH_DNA-bd_sf"/>
</dbReference>
<dbReference type="InterPro" id="IPR000847">
    <property type="entry name" value="LysR_HTH_N"/>
</dbReference>
<gene>
    <name evidence="7" type="ORF">JCR33_02400</name>
</gene>
<accession>A0A934IN96</accession>
<dbReference type="InterPro" id="IPR036388">
    <property type="entry name" value="WH-like_DNA-bd_sf"/>
</dbReference>
<evidence type="ECO:0000256" key="4">
    <source>
        <dbReference type="ARBA" id="ARBA00023163"/>
    </source>
</evidence>
<keyword evidence="8" id="KW-1185">Reference proteome</keyword>
<dbReference type="GO" id="GO:0003700">
    <property type="term" value="F:DNA-binding transcription factor activity"/>
    <property type="evidence" value="ECO:0007669"/>
    <property type="project" value="InterPro"/>
</dbReference>
<dbReference type="InterPro" id="IPR050950">
    <property type="entry name" value="HTH-type_LysR_regulators"/>
</dbReference>
<dbReference type="Proteomes" id="UP000609531">
    <property type="component" value="Unassembled WGS sequence"/>
</dbReference>
<protein>
    <submittedName>
        <fullName evidence="7">LysR family transcriptional regulator</fullName>
    </submittedName>
</protein>
<reference evidence="7" key="1">
    <citation type="submission" date="2020-12" db="EMBL/GenBank/DDBJ databases">
        <title>Bacterial taxonomy.</title>
        <authorList>
            <person name="Pan X."/>
        </authorList>
    </citation>
    <scope>NUCLEOTIDE SEQUENCE</scope>
    <source>
        <strain evidence="7">B2012</strain>
    </source>
</reference>
<dbReference type="Gene3D" id="1.10.10.10">
    <property type="entry name" value="Winged helix-like DNA-binding domain superfamily/Winged helix DNA-binding domain"/>
    <property type="match status" value="1"/>
</dbReference>
<comment type="similarity">
    <text evidence="1">Belongs to the LysR transcriptional regulatory family.</text>
</comment>
<dbReference type="FunFam" id="1.10.10.10:FF:000001">
    <property type="entry name" value="LysR family transcriptional regulator"/>
    <property type="match status" value="1"/>
</dbReference>
<dbReference type="PRINTS" id="PR00039">
    <property type="entry name" value="HTHLYSR"/>
</dbReference>
<evidence type="ECO:0000259" key="6">
    <source>
        <dbReference type="PROSITE" id="PS50931"/>
    </source>
</evidence>
<dbReference type="EMBL" id="JAEKJA010000001">
    <property type="protein sequence ID" value="MBJ3774519.1"/>
    <property type="molecule type" value="Genomic_DNA"/>
</dbReference>
<evidence type="ECO:0000256" key="1">
    <source>
        <dbReference type="ARBA" id="ARBA00009437"/>
    </source>
</evidence>
<evidence type="ECO:0000256" key="2">
    <source>
        <dbReference type="ARBA" id="ARBA00023015"/>
    </source>
</evidence>
<organism evidence="7 8">
    <name type="scientific">Acuticoccus mangrovi</name>
    <dbReference type="NCBI Taxonomy" id="2796142"/>
    <lineage>
        <taxon>Bacteria</taxon>
        <taxon>Pseudomonadati</taxon>
        <taxon>Pseudomonadota</taxon>
        <taxon>Alphaproteobacteria</taxon>
        <taxon>Hyphomicrobiales</taxon>
        <taxon>Amorphaceae</taxon>
        <taxon>Acuticoccus</taxon>
    </lineage>
</organism>
<sequence>MAAPALTPSADVLPDAKGRDMELRDLRAFVTIARVGTLSGAARELDVTQPALSALVRRLEEAMGVKVVRRQSRGIALTDEGWLLLDWAHTILHDVEAATEAVRGSGGAEAGTVHIGLPPAVCAGLVPPFFERLGRCAPGIEVHLSESLGTRLAEELQLGRLDVAILFDVQPMPGLHVEPILIEEPHLVVASDHQVATRRIVGLAELAEMALVLPSADQLLGRLVEGAAASRGILLAPAHRIDSLSATVALAKAGYATILPAFAVREEIAAGLLSAVRIVDPVLEWTPHLAMRRDLANPRGAMVVGRLLVETALALVRDGAWEGRAHARYRPPSDPAQPVNDAPAV</sequence>
<dbReference type="Pfam" id="PF03466">
    <property type="entry name" value="LysR_substrate"/>
    <property type="match status" value="1"/>
</dbReference>
<dbReference type="SUPFAM" id="SSF46785">
    <property type="entry name" value="Winged helix' DNA-binding domain"/>
    <property type="match status" value="1"/>
</dbReference>
<dbReference type="PROSITE" id="PS50931">
    <property type="entry name" value="HTH_LYSR"/>
    <property type="match status" value="1"/>
</dbReference>
<keyword evidence="3" id="KW-0238">DNA-binding</keyword>
<evidence type="ECO:0000313" key="7">
    <source>
        <dbReference type="EMBL" id="MBJ3774519.1"/>
    </source>
</evidence>
<dbReference type="PANTHER" id="PTHR30419:SF8">
    <property type="entry name" value="NITROGEN ASSIMILATION TRANSCRIPTIONAL ACTIVATOR-RELATED"/>
    <property type="match status" value="1"/>
</dbReference>
<dbReference type="GO" id="GO:0003677">
    <property type="term" value="F:DNA binding"/>
    <property type="evidence" value="ECO:0007669"/>
    <property type="project" value="UniProtKB-KW"/>
</dbReference>
<keyword evidence="2" id="KW-0805">Transcription regulation</keyword>
<comment type="caution">
    <text evidence="7">The sequence shown here is derived from an EMBL/GenBank/DDBJ whole genome shotgun (WGS) entry which is preliminary data.</text>
</comment>
<dbReference type="AlphaFoldDB" id="A0A934IN96"/>
<dbReference type="RefSeq" id="WP_198880393.1">
    <property type="nucleotide sequence ID" value="NZ_JAEKJA010000001.1"/>
</dbReference>
<dbReference type="GO" id="GO:0005829">
    <property type="term" value="C:cytosol"/>
    <property type="evidence" value="ECO:0007669"/>
    <property type="project" value="TreeGrafter"/>
</dbReference>